<sequence>MSYFLRSCLLLLSSALLLGGCSNIPLQETATEATLQTTFSLKTELEYAPPPEIETTIQEGQFSSLNPPQKVQEEPGNIWARIPKGYTLLPTLEKQKIEKELQFYLKYRKRYFRRISKNAKPWLHHIVEAIEKRGMPLELALLPAVESAYNPMAYSPYKAAGVWQFIPSTGKVFGLRQNKWYDGRRDVTAATEAALDYLQELHQRLGGNWLHAMAAYNCGEGCLRRAIKKNRKAGKPTDFWSLDLPKETRKYVPRIMALSTIIADPEKYDVTTLKPIENRPYFTKIAVEEQIDLELTAKLTGLSKQEFIRLNPGYKRWVTAPEGKHSLVIPMQHAKGFQQRFSLQKVKPKTNKAKRIHFAGNKTKTRTKRKRSRTYTIAKGDSLWTIARKHKATVSALRKANGLSKKARLRPGKKLIIPGKSVKLASRSKTQRKSKKRVVNKTAKHRLHIIKSGETLGHIARRYQISVNALCRLNRIGKKTTLRVGKALKVPRTPLSASL</sequence>
<proteinExistence type="inferred from homology"/>
<dbReference type="InterPro" id="IPR018392">
    <property type="entry name" value="LysM"/>
</dbReference>
<dbReference type="EMBL" id="FMSV02000528">
    <property type="protein sequence ID" value="SEH07241.1"/>
    <property type="molecule type" value="Genomic_DNA"/>
</dbReference>
<comment type="similarity">
    <text evidence="1">Belongs to the transglycosylase Slt family.</text>
</comment>
<dbReference type="CDD" id="cd16894">
    <property type="entry name" value="MltD-like"/>
    <property type="match status" value="1"/>
</dbReference>
<dbReference type="PANTHER" id="PTHR33734:SF22">
    <property type="entry name" value="MEMBRANE-BOUND LYTIC MUREIN TRANSGLYCOSYLASE D"/>
    <property type="match status" value="1"/>
</dbReference>
<keyword evidence="4" id="KW-0456">Lyase</keyword>
<evidence type="ECO:0000256" key="1">
    <source>
        <dbReference type="ARBA" id="ARBA00007734"/>
    </source>
</evidence>
<dbReference type="SUPFAM" id="SSF53955">
    <property type="entry name" value="Lysozyme-like"/>
    <property type="match status" value="1"/>
</dbReference>
<dbReference type="PANTHER" id="PTHR33734">
    <property type="entry name" value="LYSM DOMAIN-CONTAINING GPI-ANCHORED PROTEIN 2"/>
    <property type="match status" value="1"/>
</dbReference>
<feature type="domain" description="LysM" evidence="3">
    <location>
        <begin position="373"/>
        <end position="417"/>
    </location>
</feature>
<dbReference type="GO" id="GO:0008932">
    <property type="term" value="F:lytic endotransglycosylase activity"/>
    <property type="evidence" value="ECO:0007669"/>
    <property type="project" value="TreeGrafter"/>
</dbReference>
<reference evidence="4 5" key="1">
    <citation type="submission" date="2016-10" db="EMBL/GenBank/DDBJ databases">
        <authorList>
            <person name="de Groot N.N."/>
        </authorList>
    </citation>
    <scope>NUCLEOTIDE SEQUENCE [LARGE SCALE GENOMIC DNA]</scope>
    <source>
        <strain evidence="4">MBHS1</strain>
    </source>
</reference>
<dbReference type="InterPro" id="IPR008258">
    <property type="entry name" value="Transglycosylase_SLT_dom_1"/>
</dbReference>
<dbReference type="RefSeq" id="WP_103920914.1">
    <property type="nucleotide sequence ID" value="NZ_FMSV02000528.1"/>
</dbReference>
<organism evidence="4 5">
    <name type="scientific">Candidatus Venteria ishoeyi</name>
    <dbReference type="NCBI Taxonomy" id="1899563"/>
    <lineage>
        <taxon>Bacteria</taxon>
        <taxon>Pseudomonadati</taxon>
        <taxon>Pseudomonadota</taxon>
        <taxon>Gammaproteobacteria</taxon>
        <taxon>Thiotrichales</taxon>
        <taxon>Thiotrichaceae</taxon>
        <taxon>Venteria</taxon>
    </lineage>
</organism>
<dbReference type="Proteomes" id="UP000236724">
    <property type="component" value="Unassembled WGS sequence"/>
</dbReference>
<dbReference type="EC" id="4.2.2.-" evidence="4"/>
<evidence type="ECO:0000256" key="2">
    <source>
        <dbReference type="SAM" id="SignalP"/>
    </source>
</evidence>
<dbReference type="Pfam" id="PF01464">
    <property type="entry name" value="SLT"/>
    <property type="match status" value="1"/>
</dbReference>
<dbReference type="CDD" id="cd00118">
    <property type="entry name" value="LysM"/>
    <property type="match status" value="2"/>
</dbReference>
<dbReference type="Gene3D" id="3.10.350.10">
    <property type="entry name" value="LysM domain"/>
    <property type="match status" value="2"/>
</dbReference>
<dbReference type="GO" id="GO:0016020">
    <property type="term" value="C:membrane"/>
    <property type="evidence" value="ECO:0007669"/>
    <property type="project" value="InterPro"/>
</dbReference>
<dbReference type="SUPFAM" id="SSF54106">
    <property type="entry name" value="LysM domain"/>
    <property type="match status" value="2"/>
</dbReference>
<dbReference type="AlphaFoldDB" id="A0A1H6FCX2"/>
<dbReference type="PROSITE" id="PS00922">
    <property type="entry name" value="TRANSGLYCOSYLASE"/>
    <property type="match status" value="1"/>
</dbReference>
<keyword evidence="2" id="KW-0732">Signal</keyword>
<dbReference type="Pfam" id="PF01476">
    <property type="entry name" value="LysM"/>
    <property type="match status" value="2"/>
</dbReference>
<feature type="domain" description="LysM" evidence="3">
    <location>
        <begin position="446"/>
        <end position="490"/>
    </location>
</feature>
<accession>A0A1H6FCX2</accession>
<dbReference type="InterPro" id="IPR036779">
    <property type="entry name" value="LysM_dom_sf"/>
</dbReference>
<keyword evidence="5" id="KW-1185">Reference proteome</keyword>
<protein>
    <submittedName>
        <fullName evidence="4">Membrane-bound lytic murein transglycosylase D</fullName>
        <ecNumber evidence="4">4.2.2.-</ecNumber>
    </submittedName>
</protein>
<name>A0A1H6FCX2_9GAMM</name>
<dbReference type="SMART" id="SM00257">
    <property type="entry name" value="LysM"/>
    <property type="match status" value="2"/>
</dbReference>
<dbReference type="PROSITE" id="PS51782">
    <property type="entry name" value="LYSM"/>
    <property type="match status" value="2"/>
</dbReference>
<feature type="chain" id="PRO_5014686533" evidence="2">
    <location>
        <begin position="20"/>
        <end position="499"/>
    </location>
</feature>
<dbReference type="InterPro" id="IPR000189">
    <property type="entry name" value="Transglyc_AS"/>
</dbReference>
<feature type="signal peptide" evidence="2">
    <location>
        <begin position="1"/>
        <end position="19"/>
    </location>
</feature>
<evidence type="ECO:0000313" key="5">
    <source>
        <dbReference type="Proteomes" id="UP000236724"/>
    </source>
</evidence>
<dbReference type="InterPro" id="IPR023346">
    <property type="entry name" value="Lysozyme-like_dom_sf"/>
</dbReference>
<dbReference type="GO" id="GO:0000270">
    <property type="term" value="P:peptidoglycan metabolic process"/>
    <property type="evidence" value="ECO:0007669"/>
    <property type="project" value="InterPro"/>
</dbReference>
<gene>
    <name evidence="4" type="primary">mltD</name>
    <name evidence="4" type="ORF">MBHS_03116</name>
</gene>
<dbReference type="OrthoDB" id="9815002at2"/>
<evidence type="ECO:0000259" key="3">
    <source>
        <dbReference type="PROSITE" id="PS51782"/>
    </source>
</evidence>
<dbReference type="Gene3D" id="1.10.530.10">
    <property type="match status" value="1"/>
</dbReference>
<dbReference type="PROSITE" id="PS51257">
    <property type="entry name" value="PROKAR_LIPOPROTEIN"/>
    <property type="match status" value="1"/>
</dbReference>
<evidence type="ECO:0000313" key="4">
    <source>
        <dbReference type="EMBL" id="SEH07241.1"/>
    </source>
</evidence>